<organism evidence="4 5">
    <name type="scientific">Ancylostoma duodenale</name>
    <dbReference type="NCBI Taxonomy" id="51022"/>
    <lineage>
        <taxon>Eukaryota</taxon>
        <taxon>Metazoa</taxon>
        <taxon>Ecdysozoa</taxon>
        <taxon>Nematoda</taxon>
        <taxon>Chromadorea</taxon>
        <taxon>Rhabditida</taxon>
        <taxon>Rhabditina</taxon>
        <taxon>Rhabditomorpha</taxon>
        <taxon>Strongyloidea</taxon>
        <taxon>Ancylostomatidae</taxon>
        <taxon>Ancylostomatinae</taxon>
        <taxon>Ancylostoma</taxon>
    </lineage>
</organism>
<feature type="compositionally biased region" description="Basic and acidic residues" evidence="1">
    <location>
        <begin position="190"/>
        <end position="211"/>
    </location>
</feature>
<evidence type="ECO:0000256" key="1">
    <source>
        <dbReference type="SAM" id="MobiDB-lite"/>
    </source>
</evidence>
<dbReference type="Pfam" id="PF00059">
    <property type="entry name" value="Lectin_C"/>
    <property type="match status" value="1"/>
</dbReference>
<sequence>MQLLILAILVAVVGAGQIRVSDDSDVHVRVIKWEVRQPEPVFTDAKNFDDAEQRCSQEGAHLVSIHSEAENQFVHSITTTGHDITNFEHFVYIGLRKNTQTGEWYWTDGSQVNYTKWAVHQPDQPQYEHCTQLHQDPGPGLIYVENWKWNSITCGRPMNSKSTWVEFLLSLQNIHAMKHGDNGGQGYSGERLEKLRKPEQTNEREFRSTPW</sequence>
<dbReference type="AlphaFoldDB" id="A0A0C2CB02"/>
<dbReference type="Proteomes" id="UP000054047">
    <property type="component" value="Unassembled WGS sequence"/>
</dbReference>
<feature type="signal peptide" evidence="2">
    <location>
        <begin position="1"/>
        <end position="15"/>
    </location>
</feature>
<dbReference type="PANTHER" id="PTHR22803">
    <property type="entry name" value="MANNOSE, PHOSPHOLIPASE, LECTIN RECEPTOR RELATED"/>
    <property type="match status" value="1"/>
</dbReference>
<dbReference type="InterPro" id="IPR001304">
    <property type="entry name" value="C-type_lectin-like"/>
</dbReference>
<reference evidence="4 5" key="1">
    <citation type="submission" date="2013-12" db="EMBL/GenBank/DDBJ databases">
        <title>Draft genome of the parsitic nematode Ancylostoma duodenale.</title>
        <authorList>
            <person name="Mitreva M."/>
        </authorList>
    </citation>
    <scope>NUCLEOTIDE SEQUENCE [LARGE SCALE GENOMIC DNA]</scope>
    <source>
        <strain evidence="4 5">Zhejiang</strain>
    </source>
</reference>
<name>A0A0C2CB02_9BILA</name>
<evidence type="ECO:0000313" key="5">
    <source>
        <dbReference type="Proteomes" id="UP000054047"/>
    </source>
</evidence>
<dbReference type="CDD" id="cd00037">
    <property type="entry name" value="CLECT"/>
    <property type="match status" value="1"/>
</dbReference>
<dbReference type="Gene3D" id="3.10.100.10">
    <property type="entry name" value="Mannose-Binding Protein A, subunit A"/>
    <property type="match status" value="1"/>
</dbReference>
<feature type="chain" id="PRO_5013017468" evidence="2">
    <location>
        <begin position="16"/>
        <end position="211"/>
    </location>
</feature>
<evidence type="ECO:0000256" key="2">
    <source>
        <dbReference type="SAM" id="SignalP"/>
    </source>
</evidence>
<dbReference type="EMBL" id="KN768164">
    <property type="protein sequence ID" value="KIH47037.1"/>
    <property type="molecule type" value="Genomic_DNA"/>
</dbReference>
<dbReference type="InterPro" id="IPR050111">
    <property type="entry name" value="C-type_lectin/snaclec_domain"/>
</dbReference>
<dbReference type="OrthoDB" id="5841082at2759"/>
<dbReference type="InterPro" id="IPR016186">
    <property type="entry name" value="C-type_lectin-like/link_sf"/>
</dbReference>
<feature type="region of interest" description="Disordered" evidence="1">
    <location>
        <begin position="180"/>
        <end position="211"/>
    </location>
</feature>
<dbReference type="SMART" id="SM00034">
    <property type="entry name" value="CLECT"/>
    <property type="match status" value="1"/>
</dbReference>
<keyword evidence="5" id="KW-1185">Reference proteome</keyword>
<feature type="domain" description="C-type lectin" evidence="3">
    <location>
        <begin position="41"/>
        <end position="154"/>
    </location>
</feature>
<dbReference type="InterPro" id="IPR016187">
    <property type="entry name" value="CTDL_fold"/>
</dbReference>
<dbReference type="PROSITE" id="PS50041">
    <property type="entry name" value="C_TYPE_LECTIN_2"/>
    <property type="match status" value="1"/>
</dbReference>
<gene>
    <name evidence="4" type="ORF">ANCDUO_22906</name>
</gene>
<proteinExistence type="predicted"/>
<accession>A0A0C2CB02</accession>
<evidence type="ECO:0000259" key="3">
    <source>
        <dbReference type="PROSITE" id="PS50041"/>
    </source>
</evidence>
<dbReference type="SUPFAM" id="SSF56436">
    <property type="entry name" value="C-type lectin-like"/>
    <property type="match status" value="1"/>
</dbReference>
<evidence type="ECO:0000313" key="4">
    <source>
        <dbReference type="EMBL" id="KIH47037.1"/>
    </source>
</evidence>
<protein>
    <submittedName>
        <fullName evidence="4">Lectin C-type domain protein</fullName>
    </submittedName>
</protein>
<keyword evidence="2" id="KW-0732">Signal</keyword>